<keyword evidence="1" id="KW-0472">Membrane</keyword>
<gene>
    <name evidence="2" type="ordered locus">Smal_2100</name>
</gene>
<dbReference type="EMBL" id="CP001111">
    <property type="protein sequence ID" value="ACF51804.1"/>
    <property type="molecule type" value="Genomic_DNA"/>
</dbReference>
<dbReference type="STRING" id="391008.Smal_2100"/>
<dbReference type="Pfam" id="PF11747">
    <property type="entry name" value="RebB"/>
    <property type="match status" value="1"/>
</dbReference>
<dbReference type="Proteomes" id="UP000001867">
    <property type="component" value="Chromosome"/>
</dbReference>
<proteinExistence type="predicted"/>
<evidence type="ECO:0000256" key="1">
    <source>
        <dbReference type="SAM" id="Phobius"/>
    </source>
</evidence>
<keyword evidence="1" id="KW-1133">Transmembrane helix</keyword>
<name>B4SK86_STRM5</name>
<dbReference type="KEGG" id="smt:Smal_2100"/>
<dbReference type="HOGENOM" id="CLU_195413_0_0_6"/>
<evidence type="ECO:0000313" key="2">
    <source>
        <dbReference type="EMBL" id="ACF51804.1"/>
    </source>
</evidence>
<dbReference type="RefSeq" id="WP_006368775.1">
    <property type="nucleotide sequence ID" value="NC_011071.1"/>
</dbReference>
<evidence type="ECO:0008006" key="4">
    <source>
        <dbReference type="Google" id="ProtNLM"/>
    </source>
</evidence>
<accession>B4SK86</accession>
<keyword evidence="1" id="KW-0812">Transmembrane</keyword>
<dbReference type="InterPro" id="IPR021070">
    <property type="entry name" value="Killing_trait_RebB"/>
</dbReference>
<protein>
    <recommendedName>
        <fullName evidence="4">Killing trait domain-containing protein</fullName>
    </recommendedName>
</protein>
<dbReference type="eggNOG" id="ENOG502ZTWY">
    <property type="taxonomic scope" value="Bacteria"/>
</dbReference>
<dbReference type="OrthoDB" id="9035214at2"/>
<feature type="transmembrane region" description="Helical" evidence="1">
    <location>
        <begin position="20"/>
        <end position="37"/>
    </location>
</feature>
<organism evidence="2 3">
    <name type="scientific">Stenotrophomonas maltophilia (strain R551-3)</name>
    <dbReference type="NCBI Taxonomy" id="391008"/>
    <lineage>
        <taxon>Bacteria</taxon>
        <taxon>Pseudomonadati</taxon>
        <taxon>Pseudomonadota</taxon>
        <taxon>Gammaproteobacteria</taxon>
        <taxon>Lysobacterales</taxon>
        <taxon>Lysobacteraceae</taxon>
        <taxon>Stenotrophomonas</taxon>
        <taxon>Stenotrophomonas maltophilia group</taxon>
    </lineage>
</organism>
<sequence precursor="true">MPTSPAIGYLLDATSSGSGLAIALAPSFAMSASYLAMADTIGLAMQNAVANQQRGQVTASASLAQVLALIIQKGAVPS</sequence>
<reference evidence="2 3" key="1">
    <citation type="submission" date="2008-06" db="EMBL/GenBank/DDBJ databases">
        <title>Complete sequence of Stenotrophomonas maltophilia R551-3.</title>
        <authorList>
            <consortium name="US DOE Joint Genome Institute"/>
            <person name="Lucas S."/>
            <person name="Copeland A."/>
            <person name="Lapidus A."/>
            <person name="Glavina del Rio T."/>
            <person name="Dalin E."/>
            <person name="Tice H."/>
            <person name="Pitluck S."/>
            <person name="Chain P."/>
            <person name="Malfatti S."/>
            <person name="Shin M."/>
            <person name="Vergez L."/>
            <person name="Lang D."/>
            <person name="Schmutz J."/>
            <person name="Larimer F."/>
            <person name="Land M."/>
            <person name="Hauser L."/>
            <person name="Kyrpides N."/>
            <person name="Mikhailova N."/>
            <person name="Taghavi S."/>
            <person name="Monchy S."/>
            <person name="Newman L."/>
            <person name="Vangronsveld J."/>
            <person name="van der Lelie D."/>
            <person name="Richardson P."/>
        </authorList>
    </citation>
    <scope>NUCLEOTIDE SEQUENCE [LARGE SCALE GENOMIC DNA]</scope>
    <source>
        <strain evidence="2 3">R551-3</strain>
    </source>
</reference>
<evidence type="ECO:0000313" key="3">
    <source>
        <dbReference type="Proteomes" id="UP000001867"/>
    </source>
</evidence>
<dbReference type="AlphaFoldDB" id="B4SK86"/>